<dbReference type="EMBL" id="LNQR01000125">
    <property type="protein sequence ID" value="KWT76399.1"/>
    <property type="molecule type" value="Genomic_DNA"/>
</dbReference>
<accession>A0ABR5SB81</accession>
<organism evidence="1 2">
    <name type="scientific">Candidatus Magnetominusculus xianensis</name>
    <dbReference type="NCBI Taxonomy" id="1748249"/>
    <lineage>
        <taxon>Bacteria</taxon>
        <taxon>Pseudomonadati</taxon>
        <taxon>Nitrospirota</taxon>
        <taxon>Nitrospiria</taxon>
        <taxon>Nitrospirales</taxon>
        <taxon>Nitrospiraceae</taxon>
        <taxon>Candidatus Magnetominusculus</taxon>
    </lineage>
</organism>
<reference evidence="1 2" key="1">
    <citation type="submission" date="2015-11" db="EMBL/GenBank/DDBJ databases">
        <authorList>
            <person name="Lin W."/>
        </authorList>
    </citation>
    <scope>NUCLEOTIDE SEQUENCE [LARGE SCALE GENOMIC DNA]</scope>
    <source>
        <strain evidence="1 2">HCH-1</strain>
    </source>
</reference>
<proteinExistence type="predicted"/>
<keyword evidence="2" id="KW-1185">Reference proteome</keyword>
<gene>
    <name evidence="1" type="ORF">ASN18_3138</name>
</gene>
<evidence type="ECO:0000313" key="2">
    <source>
        <dbReference type="Proteomes" id="UP000060487"/>
    </source>
</evidence>
<protein>
    <submittedName>
        <fullName evidence="1">Transposase</fullName>
    </submittedName>
</protein>
<sequence>MSALHEENGENGLLEISGKKPNFNNKEIERAVIEFVIENPAYGQLRASNELKKKYRLVTVEAKLDGTRIAPI</sequence>
<name>A0ABR5SB81_9BACT</name>
<dbReference type="Proteomes" id="UP000060487">
    <property type="component" value="Unassembled WGS sequence"/>
</dbReference>
<dbReference type="RefSeq" id="WP_085053743.1">
    <property type="nucleotide sequence ID" value="NZ_LNQR01000125.1"/>
</dbReference>
<evidence type="ECO:0000313" key="1">
    <source>
        <dbReference type="EMBL" id="KWT76399.1"/>
    </source>
</evidence>
<comment type="caution">
    <text evidence="1">The sequence shown here is derived from an EMBL/GenBank/DDBJ whole genome shotgun (WGS) entry which is preliminary data.</text>
</comment>